<reference evidence="2 3" key="1">
    <citation type="submission" date="2024-02" db="EMBL/GenBank/DDBJ databases">
        <authorList>
            <person name="Chen Y."/>
            <person name="Shah S."/>
            <person name="Dougan E. K."/>
            <person name="Thang M."/>
            <person name="Chan C."/>
        </authorList>
    </citation>
    <scope>NUCLEOTIDE SEQUENCE [LARGE SCALE GENOMIC DNA]</scope>
</reference>
<protein>
    <submittedName>
        <fullName evidence="2">Uncharacterized protein</fullName>
    </submittedName>
</protein>
<evidence type="ECO:0000313" key="3">
    <source>
        <dbReference type="Proteomes" id="UP001642484"/>
    </source>
</evidence>
<keyword evidence="3" id="KW-1185">Reference proteome</keyword>
<dbReference type="EMBL" id="CAXAMN010008857">
    <property type="protein sequence ID" value="CAK9026728.1"/>
    <property type="molecule type" value="Genomic_DNA"/>
</dbReference>
<sequence>MQCRQRVAYYLASQQEEIETKYEEARQRHKKAQETREEKSLAKTQKFKARQKAKVSTLS</sequence>
<evidence type="ECO:0000256" key="1">
    <source>
        <dbReference type="SAM" id="MobiDB-lite"/>
    </source>
</evidence>
<accession>A0ABP0KIS1</accession>
<organism evidence="2 3">
    <name type="scientific">Durusdinium trenchii</name>
    <dbReference type="NCBI Taxonomy" id="1381693"/>
    <lineage>
        <taxon>Eukaryota</taxon>
        <taxon>Sar</taxon>
        <taxon>Alveolata</taxon>
        <taxon>Dinophyceae</taxon>
        <taxon>Suessiales</taxon>
        <taxon>Symbiodiniaceae</taxon>
        <taxon>Durusdinium</taxon>
    </lineage>
</organism>
<gene>
    <name evidence="2" type="ORF">CCMP2556_LOCUS16491</name>
</gene>
<evidence type="ECO:0000313" key="2">
    <source>
        <dbReference type="EMBL" id="CAK9026728.1"/>
    </source>
</evidence>
<feature type="compositionally biased region" description="Basic and acidic residues" evidence="1">
    <location>
        <begin position="20"/>
        <end position="41"/>
    </location>
</feature>
<comment type="caution">
    <text evidence="2">The sequence shown here is derived from an EMBL/GenBank/DDBJ whole genome shotgun (WGS) entry which is preliminary data.</text>
</comment>
<proteinExistence type="predicted"/>
<dbReference type="Proteomes" id="UP001642484">
    <property type="component" value="Unassembled WGS sequence"/>
</dbReference>
<feature type="region of interest" description="Disordered" evidence="1">
    <location>
        <begin position="20"/>
        <end position="59"/>
    </location>
</feature>
<name>A0ABP0KIS1_9DINO</name>